<feature type="transmembrane region" description="Helical" evidence="7">
    <location>
        <begin position="408"/>
        <end position="430"/>
    </location>
</feature>
<evidence type="ECO:0000256" key="6">
    <source>
        <dbReference type="ARBA" id="ARBA00023136"/>
    </source>
</evidence>
<keyword evidence="8" id="KW-1185">Reference proteome</keyword>
<feature type="transmembrane region" description="Helical" evidence="7">
    <location>
        <begin position="250"/>
        <end position="282"/>
    </location>
</feature>
<protein>
    <submittedName>
        <fullName evidence="9">Sodium- and chloride-dependent taurine transporter-like</fullName>
    </submittedName>
</protein>
<feature type="transmembrane region" description="Helical" evidence="7">
    <location>
        <begin position="332"/>
        <end position="349"/>
    </location>
</feature>
<dbReference type="Pfam" id="PF00209">
    <property type="entry name" value="SNF"/>
    <property type="match status" value="1"/>
</dbReference>
<evidence type="ECO:0000313" key="8">
    <source>
        <dbReference type="Proteomes" id="UP000695022"/>
    </source>
</evidence>
<keyword evidence="2" id="KW-0813">Transport</keyword>
<dbReference type="InterPro" id="IPR037272">
    <property type="entry name" value="SNS_sf"/>
</dbReference>
<feature type="transmembrane region" description="Helical" evidence="7">
    <location>
        <begin position="80"/>
        <end position="99"/>
    </location>
</feature>
<dbReference type="GeneID" id="106811454"/>
<proteinExistence type="predicted"/>
<dbReference type="PANTHER" id="PTHR11616">
    <property type="entry name" value="SODIUM/CHLORIDE DEPENDENT TRANSPORTER"/>
    <property type="match status" value="1"/>
</dbReference>
<organism evidence="8 9">
    <name type="scientific">Priapulus caudatus</name>
    <name type="common">Priapulid worm</name>
    <dbReference type="NCBI Taxonomy" id="37621"/>
    <lineage>
        <taxon>Eukaryota</taxon>
        <taxon>Metazoa</taxon>
        <taxon>Ecdysozoa</taxon>
        <taxon>Scalidophora</taxon>
        <taxon>Priapulida</taxon>
        <taxon>Priapulimorpha</taxon>
        <taxon>Priapulimorphida</taxon>
        <taxon>Priapulidae</taxon>
        <taxon>Priapulus</taxon>
    </lineage>
</organism>
<evidence type="ECO:0000256" key="5">
    <source>
        <dbReference type="ARBA" id="ARBA00022989"/>
    </source>
</evidence>
<feature type="transmembrane region" description="Helical" evidence="7">
    <location>
        <begin position="154"/>
        <end position="179"/>
    </location>
</feature>
<evidence type="ECO:0000256" key="7">
    <source>
        <dbReference type="SAM" id="Phobius"/>
    </source>
</evidence>
<dbReference type="PRINTS" id="PR00176">
    <property type="entry name" value="NANEUSMPORT"/>
</dbReference>
<evidence type="ECO:0000256" key="2">
    <source>
        <dbReference type="ARBA" id="ARBA00022448"/>
    </source>
</evidence>
<dbReference type="Proteomes" id="UP000695022">
    <property type="component" value="Unplaced"/>
</dbReference>
<evidence type="ECO:0000256" key="1">
    <source>
        <dbReference type="ARBA" id="ARBA00004141"/>
    </source>
</evidence>
<evidence type="ECO:0000256" key="3">
    <source>
        <dbReference type="ARBA" id="ARBA00022692"/>
    </source>
</evidence>
<evidence type="ECO:0000256" key="4">
    <source>
        <dbReference type="ARBA" id="ARBA00022847"/>
    </source>
</evidence>
<feature type="transmembrane region" description="Helical" evidence="7">
    <location>
        <begin position="370"/>
        <end position="388"/>
    </location>
</feature>
<dbReference type="RefSeq" id="XP_014670558.1">
    <property type="nucleotide sequence ID" value="XM_014815072.1"/>
</dbReference>
<dbReference type="SUPFAM" id="SSF161070">
    <property type="entry name" value="SNF-like"/>
    <property type="match status" value="1"/>
</dbReference>
<reference evidence="9" key="1">
    <citation type="submission" date="2025-08" db="UniProtKB">
        <authorList>
            <consortium name="RefSeq"/>
        </authorList>
    </citation>
    <scope>IDENTIFICATION</scope>
</reference>
<keyword evidence="4" id="KW-0769">Symport</keyword>
<dbReference type="PANTHER" id="PTHR11616:SF325">
    <property type="entry name" value="TRANSPORTER"/>
    <property type="match status" value="1"/>
</dbReference>
<keyword evidence="3 7" id="KW-0812">Transmembrane</keyword>
<dbReference type="InterPro" id="IPR000175">
    <property type="entry name" value="Na/ntran_symport"/>
</dbReference>
<dbReference type="PROSITE" id="PS50267">
    <property type="entry name" value="NA_NEUROTRAN_SYMP_3"/>
    <property type="match status" value="1"/>
</dbReference>
<keyword evidence="6 7" id="KW-0472">Membrane</keyword>
<feature type="transmembrane region" description="Helical" evidence="7">
    <location>
        <begin position="294"/>
        <end position="320"/>
    </location>
</feature>
<comment type="subcellular location">
    <subcellularLocation>
        <location evidence="1">Membrane</location>
        <topology evidence="1">Multi-pass membrane protein</topology>
    </subcellularLocation>
</comment>
<name>A0ABM1EED7_PRICU</name>
<evidence type="ECO:0000313" key="9">
    <source>
        <dbReference type="RefSeq" id="XP_014670558.1"/>
    </source>
</evidence>
<feature type="transmembrane region" description="Helical" evidence="7">
    <location>
        <begin position="111"/>
        <end position="134"/>
    </location>
</feature>
<keyword evidence="5 7" id="KW-1133">Transmembrane helix</keyword>
<gene>
    <name evidence="9" type="primary">LOC106811454</name>
</gene>
<sequence length="499" mass="56144">MSFAPVVPWASCGNEWNTPRCFDHFDDSVRNISSDGLNSSLPPGMVMINGTLMKVIDPVEEFWYNKVLQISSGVDDLGSLRWELVLCLILAWVICYFCIWKGVKSSGKAVYFTATFPYVILFILFIRGITLTGATKGIKYYLMPDFERLKEPDVWIEAGTQVFYSYTIALGALTALGSYNKFNNNCYKDCIIVALINSGTSFVSGFVVFSVLGFMRHEQDVDVGAVAESGPGLAFLAYPKAITQMPIAPLWAILFFFMLLLLGLGSEFVAVEGFVTAVVDSFPQTLRRGHRREALVACVVFVSFCIGLTMVTNGGLYVFYVWDYYASSGMTLLWFCFFECIAIGWLYGANKFYDDIELMVGFRINPWLRICWTYVTPVVTCAIFVFELVRYVPLKIEGSFFSYEYPMWAQSCGWCLALTSMSMVPIYAIYKLLSTPGTFRERWILTTTAKLKPHQMKENVTSAPCSQAELRDLLSAPEKPGEVSRISSLLPITNDKEDQ</sequence>
<accession>A0ABM1EED7</accession>
<feature type="transmembrane region" description="Helical" evidence="7">
    <location>
        <begin position="191"/>
        <end position="215"/>
    </location>
</feature>